<organism evidence="4 5">
    <name type="scientific">Thermasporomyces composti</name>
    <dbReference type="NCBI Taxonomy" id="696763"/>
    <lineage>
        <taxon>Bacteria</taxon>
        <taxon>Bacillati</taxon>
        <taxon>Actinomycetota</taxon>
        <taxon>Actinomycetes</taxon>
        <taxon>Propionibacteriales</taxon>
        <taxon>Nocardioidaceae</taxon>
        <taxon>Thermasporomyces</taxon>
    </lineage>
</organism>
<dbReference type="EMBL" id="QTUC01000001">
    <property type="protein sequence ID" value="REF38277.1"/>
    <property type="molecule type" value="Genomic_DNA"/>
</dbReference>
<keyword evidence="2" id="KW-0378">Hydrolase</keyword>
<proteinExistence type="inferred from homology"/>
<evidence type="ECO:0000259" key="3">
    <source>
        <dbReference type="Pfam" id="PF03061"/>
    </source>
</evidence>
<evidence type="ECO:0000313" key="5">
    <source>
        <dbReference type="Proteomes" id="UP000256485"/>
    </source>
</evidence>
<dbReference type="NCBIfam" id="TIGR00369">
    <property type="entry name" value="unchar_dom_1"/>
    <property type="match status" value="1"/>
</dbReference>
<dbReference type="RefSeq" id="WP_115851596.1">
    <property type="nucleotide sequence ID" value="NZ_QTUC01000001.1"/>
</dbReference>
<protein>
    <submittedName>
        <fullName evidence="4">Uncharacterized protein (TIGR00369 family)</fullName>
    </submittedName>
</protein>
<gene>
    <name evidence="4" type="ORF">DFJ64_3752</name>
</gene>
<dbReference type="AlphaFoldDB" id="A0A3D9V9T6"/>
<dbReference type="Gene3D" id="3.10.129.10">
    <property type="entry name" value="Hotdog Thioesterase"/>
    <property type="match status" value="1"/>
</dbReference>
<keyword evidence="5" id="KW-1185">Reference proteome</keyword>
<accession>A0A3D9V9T6</accession>
<dbReference type="Proteomes" id="UP000256485">
    <property type="component" value="Unassembled WGS sequence"/>
</dbReference>
<evidence type="ECO:0000313" key="4">
    <source>
        <dbReference type="EMBL" id="REF38277.1"/>
    </source>
</evidence>
<dbReference type="PANTHER" id="PTHR43240">
    <property type="entry name" value="1,4-DIHYDROXY-2-NAPHTHOYL-COA THIOESTERASE 1"/>
    <property type="match status" value="1"/>
</dbReference>
<dbReference type="InterPro" id="IPR029069">
    <property type="entry name" value="HotDog_dom_sf"/>
</dbReference>
<evidence type="ECO:0000256" key="1">
    <source>
        <dbReference type="ARBA" id="ARBA00008324"/>
    </source>
</evidence>
<sequence length="134" mass="14496">MRSLPDLENTGAFLRTLGLTLTEVTGHRVLGYAELGPEHDTPWGVVHGGVYTAIVETAASVGASAHVLDRDQFAVGVNNNTDFLRAAPHGRLDVVAEPIHQGRVQQLWHVTLTAGNRTVARGTVRLHHVPLRDT</sequence>
<comment type="caution">
    <text evidence="4">The sequence shown here is derived from an EMBL/GenBank/DDBJ whole genome shotgun (WGS) entry which is preliminary data.</text>
</comment>
<dbReference type="CDD" id="cd03443">
    <property type="entry name" value="PaaI_thioesterase"/>
    <property type="match status" value="1"/>
</dbReference>
<dbReference type="InterPro" id="IPR003736">
    <property type="entry name" value="PAAI_dom"/>
</dbReference>
<reference evidence="4 5" key="1">
    <citation type="submission" date="2018-08" db="EMBL/GenBank/DDBJ databases">
        <title>Sequencing the genomes of 1000 actinobacteria strains.</title>
        <authorList>
            <person name="Klenk H.-P."/>
        </authorList>
    </citation>
    <scope>NUCLEOTIDE SEQUENCE [LARGE SCALE GENOMIC DNA]</scope>
    <source>
        <strain evidence="4 5">DSM 22891</strain>
    </source>
</reference>
<name>A0A3D9V9T6_THECX</name>
<dbReference type="OrthoDB" id="9798208at2"/>
<comment type="similarity">
    <text evidence="1">Belongs to the thioesterase PaaI family.</text>
</comment>
<feature type="domain" description="Thioesterase" evidence="3">
    <location>
        <begin position="44"/>
        <end position="119"/>
    </location>
</feature>
<dbReference type="InterPro" id="IPR006683">
    <property type="entry name" value="Thioestr_dom"/>
</dbReference>
<dbReference type="GO" id="GO:0005829">
    <property type="term" value="C:cytosol"/>
    <property type="evidence" value="ECO:0007669"/>
    <property type="project" value="TreeGrafter"/>
</dbReference>
<dbReference type="SUPFAM" id="SSF54637">
    <property type="entry name" value="Thioesterase/thiol ester dehydrase-isomerase"/>
    <property type="match status" value="1"/>
</dbReference>
<dbReference type="PANTHER" id="PTHR43240:SF5">
    <property type="entry name" value="1,4-DIHYDROXY-2-NAPHTHOYL-COA THIOESTERASE 1"/>
    <property type="match status" value="1"/>
</dbReference>
<dbReference type="GO" id="GO:0061522">
    <property type="term" value="F:1,4-dihydroxy-2-naphthoyl-CoA thioesterase activity"/>
    <property type="evidence" value="ECO:0007669"/>
    <property type="project" value="TreeGrafter"/>
</dbReference>
<evidence type="ECO:0000256" key="2">
    <source>
        <dbReference type="ARBA" id="ARBA00022801"/>
    </source>
</evidence>
<dbReference type="Pfam" id="PF03061">
    <property type="entry name" value="4HBT"/>
    <property type="match status" value="1"/>
</dbReference>